<dbReference type="InterPro" id="IPR001453">
    <property type="entry name" value="MoaB/Mog_dom"/>
</dbReference>
<dbReference type="GO" id="GO:0006777">
    <property type="term" value="P:Mo-molybdopterin cofactor biosynthetic process"/>
    <property type="evidence" value="ECO:0007669"/>
    <property type="project" value="UniProtKB-UniRule"/>
</dbReference>
<dbReference type="EC" id="2.10.1.1" evidence="6"/>
<dbReference type="GO" id="GO:0061599">
    <property type="term" value="F:molybdopterin molybdotransferase activity"/>
    <property type="evidence" value="ECO:0007669"/>
    <property type="project" value="UniProtKB-UniRule"/>
</dbReference>
<comment type="catalytic activity">
    <reaction evidence="5">
        <text>adenylyl-molybdopterin + molybdate = Mo-molybdopterin + AMP + H(+)</text>
        <dbReference type="Rhea" id="RHEA:35047"/>
        <dbReference type="ChEBI" id="CHEBI:15378"/>
        <dbReference type="ChEBI" id="CHEBI:36264"/>
        <dbReference type="ChEBI" id="CHEBI:62727"/>
        <dbReference type="ChEBI" id="CHEBI:71302"/>
        <dbReference type="ChEBI" id="CHEBI:456215"/>
        <dbReference type="EC" id="2.10.1.1"/>
    </reaction>
</comment>
<comment type="pathway">
    <text evidence="2 6">Cofactor biosynthesis; molybdopterin biosynthesis.</text>
</comment>
<dbReference type="GO" id="GO:0046872">
    <property type="term" value="F:metal ion binding"/>
    <property type="evidence" value="ECO:0007669"/>
    <property type="project" value="UniProtKB-UniRule"/>
</dbReference>
<dbReference type="UniPathway" id="UPA00344"/>
<dbReference type="InterPro" id="IPR038987">
    <property type="entry name" value="MoeA-like"/>
</dbReference>
<evidence type="ECO:0000256" key="1">
    <source>
        <dbReference type="ARBA" id="ARBA00002901"/>
    </source>
</evidence>
<keyword evidence="6" id="KW-0479">Metal-binding</keyword>
<evidence type="ECO:0000256" key="6">
    <source>
        <dbReference type="RuleBase" id="RU365090"/>
    </source>
</evidence>
<dbReference type="STRING" id="643562.Daes_2884"/>
<evidence type="ECO:0000256" key="5">
    <source>
        <dbReference type="ARBA" id="ARBA00047317"/>
    </source>
</evidence>
<dbReference type="GO" id="GO:0005829">
    <property type="term" value="C:cytosol"/>
    <property type="evidence" value="ECO:0007669"/>
    <property type="project" value="TreeGrafter"/>
</dbReference>
<keyword evidence="4 6" id="KW-0501">Molybdenum cofactor biosynthesis</keyword>
<accession>E6VY66</accession>
<evidence type="ECO:0000313" key="9">
    <source>
        <dbReference type="Proteomes" id="UP000002191"/>
    </source>
</evidence>
<comment type="function">
    <text evidence="1 6">Catalyzes the insertion of molybdate into adenylated molybdopterin with the concomitant release of AMP.</text>
</comment>
<dbReference type="SUPFAM" id="SSF63882">
    <property type="entry name" value="MoeA N-terminal region -like"/>
    <property type="match status" value="1"/>
</dbReference>
<dbReference type="InterPro" id="IPR005110">
    <property type="entry name" value="MoeA_linker/N"/>
</dbReference>
<feature type="domain" description="MoaB/Mog" evidence="7">
    <location>
        <begin position="191"/>
        <end position="330"/>
    </location>
</feature>
<dbReference type="Gene3D" id="2.40.340.10">
    <property type="entry name" value="MoeA, C-terminal, domain IV"/>
    <property type="match status" value="1"/>
</dbReference>
<dbReference type="OrthoDB" id="9804758at2"/>
<dbReference type="InterPro" id="IPR005111">
    <property type="entry name" value="MoeA_C_domain_IV"/>
</dbReference>
<dbReference type="HOGENOM" id="CLU_010186_7_2_7"/>
<dbReference type="SUPFAM" id="SSF53218">
    <property type="entry name" value="Molybdenum cofactor biosynthesis proteins"/>
    <property type="match status" value="1"/>
</dbReference>
<evidence type="ECO:0000259" key="7">
    <source>
        <dbReference type="SMART" id="SM00852"/>
    </source>
</evidence>
<dbReference type="PANTHER" id="PTHR10192:SF5">
    <property type="entry name" value="GEPHYRIN"/>
    <property type="match status" value="1"/>
</dbReference>
<dbReference type="NCBIfam" id="NF045515">
    <property type="entry name" value="Glp_gephyrin"/>
    <property type="match status" value="1"/>
</dbReference>
<dbReference type="Pfam" id="PF00994">
    <property type="entry name" value="MoCF_biosynth"/>
    <property type="match status" value="1"/>
</dbReference>
<evidence type="ECO:0000256" key="3">
    <source>
        <dbReference type="ARBA" id="ARBA00010763"/>
    </source>
</evidence>
<name>E6VY66_PSEA9</name>
<dbReference type="RefSeq" id="WP_013515783.1">
    <property type="nucleotide sequence ID" value="NC_014844.1"/>
</dbReference>
<comment type="similarity">
    <text evidence="3 6">Belongs to the MoeA family.</text>
</comment>
<dbReference type="NCBIfam" id="TIGR00177">
    <property type="entry name" value="molyb_syn"/>
    <property type="match status" value="1"/>
</dbReference>
<dbReference type="InterPro" id="IPR036688">
    <property type="entry name" value="MoeA_C_domain_IV_sf"/>
</dbReference>
<keyword evidence="6" id="KW-0500">Molybdenum</keyword>
<dbReference type="Gene3D" id="3.90.105.10">
    <property type="entry name" value="Molybdopterin biosynthesis moea protein, domain 2"/>
    <property type="match status" value="1"/>
</dbReference>
<dbReference type="SMART" id="SM00852">
    <property type="entry name" value="MoCF_biosynth"/>
    <property type="match status" value="1"/>
</dbReference>
<dbReference type="Proteomes" id="UP000002191">
    <property type="component" value="Chromosome"/>
</dbReference>
<protein>
    <recommendedName>
        <fullName evidence="6">Molybdopterin molybdenumtransferase</fullName>
        <ecNumber evidence="6">2.10.1.1</ecNumber>
    </recommendedName>
</protein>
<dbReference type="AlphaFoldDB" id="E6VY66"/>
<dbReference type="Pfam" id="PF03454">
    <property type="entry name" value="MoeA_C"/>
    <property type="match status" value="1"/>
</dbReference>
<dbReference type="KEGG" id="das:Daes_2884"/>
<evidence type="ECO:0000256" key="2">
    <source>
        <dbReference type="ARBA" id="ARBA00005046"/>
    </source>
</evidence>
<evidence type="ECO:0000256" key="4">
    <source>
        <dbReference type="ARBA" id="ARBA00023150"/>
    </source>
</evidence>
<dbReference type="Pfam" id="PF03453">
    <property type="entry name" value="MoeA_N"/>
    <property type="match status" value="1"/>
</dbReference>
<dbReference type="EMBL" id="CP002431">
    <property type="protein sequence ID" value="ADU63880.1"/>
    <property type="molecule type" value="Genomic_DNA"/>
</dbReference>
<dbReference type="CDD" id="cd00887">
    <property type="entry name" value="MoeA"/>
    <property type="match status" value="1"/>
</dbReference>
<dbReference type="Gene3D" id="2.170.190.11">
    <property type="entry name" value="Molybdopterin biosynthesis moea protein, domain 3"/>
    <property type="match status" value="1"/>
</dbReference>
<dbReference type="InterPro" id="IPR036425">
    <property type="entry name" value="MoaB/Mog-like_dom_sf"/>
</dbReference>
<gene>
    <name evidence="8" type="ordered locus">Daes_2884</name>
</gene>
<keyword evidence="9" id="KW-1185">Reference proteome</keyword>
<sequence length="418" mass="44276">MSQPNTPHGFFTIISRPRFEELLRQFPPLESEQCGLSESSGRVLTEDLIAEHDWPLLDRSCMDGFAVNARDAFGASETNPAYLECTATLSIDVVPDTPLGPGECARIPTGGVLPEGADAVIMIEHTGEMDGTTIEVRKSAAPGENVMLRGEDARQGQIALARGTVMRPQEIGLAAALGFQEMALGRRPRVGIVSTGDELVGVRQMPRPGQVRDVNSHTVAALVAQAGGIPVHYGLVRDELESLTEALTKAVAETDVVLLSGGSSIGVRDLTVAALEELGDSAILAHGVALSPGKPTILGRASGKPAIGLPGQVTSALVVMHVLILPLLRHLQGDRNAFDTTLRPVLQAELARNVASKPGREDYVRIRLEPRAGALPLAHPVLGKSGLLRTMLQAHGLATIPAESEGLDQGRLIDVWIV</sequence>
<dbReference type="InterPro" id="IPR036135">
    <property type="entry name" value="MoeA_linker/N_sf"/>
</dbReference>
<keyword evidence="6" id="KW-0808">Transferase</keyword>
<proteinExistence type="inferred from homology"/>
<comment type="cofactor">
    <cofactor evidence="6">
        <name>Mg(2+)</name>
        <dbReference type="ChEBI" id="CHEBI:18420"/>
    </cofactor>
</comment>
<reference evidence="9" key="1">
    <citation type="submission" date="2010-12" db="EMBL/GenBank/DDBJ databases">
        <title>Complete sequence of Desulfovibrio aespoeensis Aspo-2.</title>
        <authorList>
            <consortium name="US DOE Joint Genome Institute"/>
            <person name="Lucas S."/>
            <person name="Copeland A."/>
            <person name="Lapidus A."/>
            <person name="Cheng J.-F."/>
            <person name="Goodwin L."/>
            <person name="Pitluck S."/>
            <person name="Chertkov O."/>
            <person name="Misra M."/>
            <person name="Detter J.C."/>
            <person name="Han C."/>
            <person name="Tapia R."/>
            <person name="Land M."/>
            <person name="Hauser L."/>
            <person name="Kyrpides N."/>
            <person name="Ivanova N."/>
            <person name="Ovchinnikova G."/>
            <person name="Pedersen K."/>
            <person name="Jagevall S."/>
            <person name="Hazen T."/>
            <person name="Woyke T."/>
        </authorList>
    </citation>
    <scope>NUCLEOTIDE SEQUENCE [LARGE SCALE GENOMIC DNA]</scope>
    <source>
        <strain evidence="9">ATCC 700646 / DSM 10631 / Aspo-2</strain>
    </source>
</reference>
<dbReference type="SUPFAM" id="SSF63867">
    <property type="entry name" value="MoeA C-terminal domain-like"/>
    <property type="match status" value="1"/>
</dbReference>
<organism evidence="8 9">
    <name type="scientific">Pseudodesulfovibrio aespoeensis (strain ATCC 700646 / DSM 10631 / Aspo-2)</name>
    <name type="common">Desulfovibrio aespoeensis</name>
    <dbReference type="NCBI Taxonomy" id="643562"/>
    <lineage>
        <taxon>Bacteria</taxon>
        <taxon>Pseudomonadati</taxon>
        <taxon>Thermodesulfobacteriota</taxon>
        <taxon>Desulfovibrionia</taxon>
        <taxon>Desulfovibrionales</taxon>
        <taxon>Desulfovibrionaceae</taxon>
    </lineage>
</organism>
<dbReference type="eggNOG" id="COG0303">
    <property type="taxonomic scope" value="Bacteria"/>
</dbReference>
<dbReference type="Gene3D" id="3.40.980.10">
    <property type="entry name" value="MoaB/Mog-like domain"/>
    <property type="match status" value="1"/>
</dbReference>
<evidence type="ECO:0000313" key="8">
    <source>
        <dbReference type="EMBL" id="ADU63880.1"/>
    </source>
</evidence>
<reference evidence="8 9" key="2">
    <citation type="journal article" date="2014" name="Genome Announc.">
        <title>Complete Genome Sequence of the Subsurface, Mesophilic Sulfate-Reducing Bacterium Desulfovibrio aespoeensis Aspo-2.</title>
        <authorList>
            <person name="Pedersen K."/>
            <person name="Bengtsson A."/>
            <person name="Edlund J."/>
            <person name="Rabe L."/>
            <person name="Hazen T."/>
            <person name="Chakraborty R."/>
            <person name="Goodwin L."/>
            <person name="Shapiro N."/>
        </authorList>
    </citation>
    <scope>NUCLEOTIDE SEQUENCE [LARGE SCALE GENOMIC DNA]</scope>
    <source>
        <strain evidence="9">ATCC 700646 / DSM 10631 / Aspo-2</strain>
    </source>
</reference>
<keyword evidence="6" id="KW-0460">Magnesium</keyword>
<dbReference type="PANTHER" id="PTHR10192">
    <property type="entry name" value="MOLYBDOPTERIN BIOSYNTHESIS PROTEIN"/>
    <property type="match status" value="1"/>
</dbReference>